<dbReference type="OrthoDB" id="199068at2"/>
<dbReference type="EMBL" id="CP023344">
    <property type="protein sequence ID" value="ATC65651.1"/>
    <property type="molecule type" value="Genomic_DNA"/>
</dbReference>
<organism evidence="1 2">
    <name type="scientific">Nibricoccus aquaticus</name>
    <dbReference type="NCBI Taxonomy" id="2576891"/>
    <lineage>
        <taxon>Bacteria</taxon>
        <taxon>Pseudomonadati</taxon>
        <taxon>Verrucomicrobiota</taxon>
        <taxon>Opitutia</taxon>
        <taxon>Opitutales</taxon>
        <taxon>Opitutaceae</taxon>
        <taxon>Nibricoccus</taxon>
    </lineage>
</organism>
<keyword evidence="2" id="KW-1185">Reference proteome</keyword>
<dbReference type="Proteomes" id="UP000217265">
    <property type="component" value="Chromosome"/>
</dbReference>
<reference evidence="1 2" key="1">
    <citation type="submission" date="2017-09" db="EMBL/GenBank/DDBJ databases">
        <title>Complete genome sequence of Verrucomicrobial strain HZ-65, isolated from freshwater.</title>
        <authorList>
            <person name="Choi A."/>
        </authorList>
    </citation>
    <scope>NUCLEOTIDE SEQUENCE [LARGE SCALE GENOMIC DNA]</scope>
    <source>
        <strain evidence="1 2">HZ-65</strain>
    </source>
</reference>
<proteinExistence type="predicted"/>
<dbReference type="RefSeq" id="WP_096057280.1">
    <property type="nucleotide sequence ID" value="NZ_CP023344.1"/>
</dbReference>
<dbReference type="KEGG" id="vbh:CMV30_17810"/>
<name>A0A290QM58_9BACT</name>
<protein>
    <submittedName>
        <fullName evidence="1">Uncharacterized protein</fullName>
    </submittedName>
</protein>
<accession>A0A290QM58</accession>
<dbReference type="AlphaFoldDB" id="A0A290QM58"/>
<sequence>MNFSDLLKNRQSLLRQAHLANLAFSYATLRHFAERVSNARLQGRVRLRPADDEEGASPASLIALEGNQSVIEEHFSDEEIHLLADSIAFALETSFDEVEFHIEHLGEKFTSALRVELNEAGVTIDHHAMVENTAPEVIDDE</sequence>
<evidence type="ECO:0000313" key="2">
    <source>
        <dbReference type="Proteomes" id="UP000217265"/>
    </source>
</evidence>
<gene>
    <name evidence="1" type="ORF">CMV30_17810</name>
</gene>
<evidence type="ECO:0000313" key="1">
    <source>
        <dbReference type="EMBL" id="ATC65651.1"/>
    </source>
</evidence>